<name>A0A142W1T3_9SPHN</name>
<evidence type="ECO:0000313" key="3">
    <source>
        <dbReference type="EMBL" id="AMU96030.1"/>
    </source>
</evidence>
<reference evidence="3 4" key="2">
    <citation type="journal article" date="2016" name="Genome Announc.">
        <title>Complete Genome Sequence of Sphingopyxis terrae Strain 203-1 (NBRC 111660), a Polyethylene Glycol Degrader.</title>
        <authorList>
            <person name="Ohtsubo Y."/>
            <person name="Nonoyama S."/>
            <person name="Nagata Y."/>
            <person name="Numata M."/>
            <person name="Tsuchikane K."/>
            <person name="Hosoyama A."/>
            <person name="Yamazoe A."/>
            <person name="Tsuda M."/>
            <person name="Fujita N."/>
            <person name="Kawai F."/>
        </authorList>
    </citation>
    <scope>NUCLEOTIDE SEQUENCE [LARGE SCALE GENOMIC DNA]</scope>
    <source>
        <strain evidence="3 4">203-1</strain>
    </source>
</reference>
<gene>
    <name evidence="3" type="ORF">AOA14_15590</name>
</gene>
<accession>A0A142W1T3</accession>
<dbReference type="PANTHER" id="PTHR46018">
    <property type="entry name" value="ZINC PHOSPHODIESTERASE ELAC PROTEIN 1"/>
    <property type="match status" value="1"/>
</dbReference>
<dbReference type="SUPFAM" id="SSF56281">
    <property type="entry name" value="Metallo-hydrolase/oxidoreductase"/>
    <property type="match status" value="1"/>
</dbReference>
<organism evidence="3 4">
    <name type="scientific">Sphingopyxis terrae subsp. terrae NBRC 15098</name>
    <dbReference type="NCBI Taxonomy" id="1219058"/>
    <lineage>
        <taxon>Bacteria</taxon>
        <taxon>Pseudomonadati</taxon>
        <taxon>Pseudomonadota</taxon>
        <taxon>Alphaproteobacteria</taxon>
        <taxon>Sphingomonadales</taxon>
        <taxon>Sphingomonadaceae</taxon>
        <taxon>Sphingopyxis</taxon>
    </lineage>
</organism>
<dbReference type="RefSeq" id="WP_062902455.1">
    <property type="nucleotide sequence ID" value="NZ_CP013342.1"/>
</dbReference>
<dbReference type="PANTHER" id="PTHR46018:SF2">
    <property type="entry name" value="ZINC PHOSPHODIESTERASE ELAC PROTEIN 1"/>
    <property type="match status" value="1"/>
</dbReference>
<reference evidence="4" key="1">
    <citation type="submission" date="2015-11" db="EMBL/GenBank/DDBJ databases">
        <title>Complete genome sequence of a polyethylene glycol-degrading strain Sphingopyxis terrae strain 203-1 (NBRC 15098).</title>
        <authorList>
            <person name="Yoshiyuki O."/>
            <person name="Shouta N."/>
            <person name="Nagata Y."/>
            <person name="Numata M."/>
            <person name="Tsuchikane K."/>
            <person name="Hosoyama A."/>
            <person name="Yamazoe A."/>
            <person name="Tsuda M."/>
            <person name="Fujita N."/>
            <person name="Kawai F."/>
        </authorList>
    </citation>
    <scope>NUCLEOTIDE SEQUENCE [LARGE SCALE GENOMIC DNA]</scope>
    <source>
        <strain evidence="4">203-1</strain>
    </source>
</reference>
<proteinExistence type="predicted"/>
<protein>
    <submittedName>
        <fullName evidence="3">Ribonuclease Z</fullName>
    </submittedName>
</protein>
<dbReference type="InterPro" id="IPR044094">
    <property type="entry name" value="AtsA-like_MBL-fold"/>
</dbReference>
<dbReference type="Pfam" id="PF12706">
    <property type="entry name" value="Lactamase_B_2"/>
    <property type="match status" value="1"/>
</dbReference>
<dbReference type="GO" id="GO:0042781">
    <property type="term" value="F:3'-tRNA processing endoribonuclease activity"/>
    <property type="evidence" value="ECO:0007669"/>
    <property type="project" value="TreeGrafter"/>
</dbReference>
<dbReference type="KEGG" id="ster:AOA14_15590"/>
<dbReference type="STRING" id="1219058.AOA14_15590"/>
<dbReference type="Proteomes" id="UP000076234">
    <property type="component" value="Chromosome"/>
</dbReference>
<keyword evidence="1" id="KW-0378">Hydrolase</keyword>
<evidence type="ECO:0000313" key="4">
    <source>
        <dbReference type="Proteomes" id="UP000076234"/>
    </source>
</evidence>
<dbReference type="EMBL" id="CP013342">
    <property type="protein sequence ID" value="AMU96030.1"/>
    <property type="molecule type" value="Genomic_DNA"/>
</dbReference>
<feature type="domain" description="Metallo-beta-lactamase" evidence="2">
    <location>
        <begin position="104"/>
        <end position="309"/>
    </location>
</feature>
<dbReference type="CDD" id="cd07719">
    <property type="entry name" value="arylsulfatase_AtsA-like_MBL-fold"/>
    <property type="match status" value="1"/>
</dbReference>
<dbReference type="InterPro" id="IPR001279">
    <property type="entry name" value="Metallo-B-lactamas"/>
</dbReference>
<evidence type="ECO:0000256" key="1">
    <source>
        <dbReference type="ARBA" id="ARBA00022801"/>
    </source>
</evidence>
<dbReference type="InterPro" id="IPR036866">
    <property type="entry name" value="RibonucZ/Hydroxyglut_hydro"/>
</dbReference>
<sequence>MRKSLRLLVALAVLIALCGGAAMLFQQQIGMWVFKRGVERGVGRDHLAGLPDGLHVALCGTGSPLPNRDRAGACTVVIAGKAMFVVDAGEGGARNISLMGLPNGQIKALFLTHYHSDHIDGMGPMMLLRWTGSGNKAPLPVYGPTGLDQVIGGFDAAYALDNGYRTAHHGPVVTPPAAAGATALPFATPTEPVVVYEADGLRVTAFPVDHRPVQPAVGYRFDYKGRSVVLSGDTAPSKMVERVAKGADLLVHEALQPEMVKLIAAQLKASGRPQTGQIMDDILDYHASPAQAADSAKVAGVRMLVLSHIVPPYPSRYLDAAFLGDAKRRYPGPIVVGEDGDFYSLPAGSTAITRGNWF</sequence>
<evidence type="ECO:0000259" key="2">
    <source>
        <dbReference type="Pfam" id="PF12706"/>
    </source>
</evidence>
<dbReference type="AlphaFoldDB" id="A0A142W1T3"/>
<dbReference type="Gene3D" id="3.60.15.10">
    <property type="entry name" value="Ribonuclease Z/Hydroxyacylglutathione hydrolase-like"/>
    <property type="match status" value="1"/>
</dbReference>